<proteinExistence type="predicted"/>
<dbReference type="SUPFAM" id="SSF53901">
    <property type="entry name" value="Thiolase-like"/>
    <property type="match status" value="1"/>
</dbReference>
<dbReference type="EMBL" id="UFTT01000002">
    <property type="protein sequence ID" value="SUV66603.1"/>
    <property type="molecule type" value="Genomic_DNA"/>
</dbReference>
<accession>A0A0E8E914</accession>
<evidence type="ECO:0000313" key="1">
    <source>
        <dbReference type="EMBL" id="SUV66603.1"/>
    </source>
</evidence>
<dbReference type="InterPro" id="IPR016039">
    <property type="entry name" value="Thiolase-like"/>
</dbReference>
<name>A0A0E8E914_BORPT</name>
<dbReference type="Gene3D" id="3.40.47.10">
    <property type="match status" value="1"/>
</dbReference>
<evidence type="ECO:0000313" key="2">
    <source>
        <dbReference type="Proteomes" id="UP000255014"/>
    </source>
</evidence>
<organism evidence="1 2">
    <name type="scientific">Bordetella pertussis</name>
    <dbReference type="NCBI Taxonomy" id="520"/>
    <lineage>
        <taxon>Bacteria</taxon>
        <taxon>Pseudomonadati</taxon>
        <taxon>Pseudomonadota</taxon>
        <taxon>Betaproteobacteria</taxon>
        <taxon>Burkholderiales</taxon>
        <taxon>Alcaligenaceae</taxon>
        <taxon>Bordetella</taxon>
    </lineage>
</organism>
<dbReference type="Proteomes" id="UP000255014">
    <property type="component" value="Unassembled WGS sequence"/>
</dbReference>
<reference evidence="1 2" key="1">
    <citation type="submission" date="2018-06" db="EMBL/GenBank/DDBJ databases">
        <authorList>
            <consortium name="Pathogen Informatics"/>
            <person name="Doyle S."/>
        </authorList>
    </citation>
    <scope>NUCLEOTIDE SEQUENCE [LARGE SCALE GENOMIC DNA]</scope>
    <source>
        <strain evidence="1 2">NCTC10911</strain>
    </source>
</reference>
<dbReference type="GO" id="GO:0016746">
    <property type="term" value="F:acyltransferase activity"/>
    <property type="evidence" value="ECO:0007669"/>
    <property type="project" value="InterPro"/>
</dbReference>
<sequence length="110" mass="12237">MPVAFDRVYLHSAGYFMPGEPVDNDAMDQYIAPLNRISGRIKNRILAENGIRQRYYAIDPEGRTRWSNAQLAAQAIQACLARGATSTCHRSRCWPAARRAAIRSCPGSPT</sequence>
<protein>
    <submittedName>
        <fullName evidence="1">3-oxoacyl-(Acyl carrier protein) synthase III</fullName>
    </submittedName>
</protein>
<gene>
    <name evidence="1" type="ORF">NCTC10911_03664</name>
</gene>
<dbReference type="AlphaFoldDB" id="A0A0E8E914"/>